<name>A0A922L8B3_DERFA</name>
<keyword evidence="2" id="KW-1185">Reference proteome</keyword>
<accession>A0A922L8B3</accession>
<protein>
    <submittedName>
        <fullName evidence="1">Uncharacterized protein</fullName>
    </submittedName>
</protein>
<dbReference type="Proteomes" id="UP000790347">
    <property type="component" value="Unassembled WGS sequence"/>
</dbReference>
<proteinExistence type="predicted"/>
<evidence type="ECO:0000313" key="1">
    <source>
        <dbReference type="EMBL" id="KAH9525968.1"/>
    </source>
</evidence>
<reference evidence="1" key="2">
    <citation type="journal article" date="2022" name="Res Sq">
        <title>Comparative Genomics Reveals Insights into the Divergent Evolution of Astigmatic Mites and Household Pest Adaptations.</title>
        <authorList>
            <person name="Xiong Q."/>
            <person name="Wan A.T.-Y."/>
            <person name="Liu X.-Y."/>
            <person name="Fung C.S.-H."/>
            <person name="Xiao X."/>
            <person name="Malainual N."/>
            <person name="Hou J."/>
            <person name="Wang L."/>
            <person name="Wang M."/>
            <person name="Yang K."/>
            <person name="Cui Y."/>
            <person name="Leung E."/>
            <person name="Nong W."/>
            <person name="Shin S.-K."/>
            <person name="Au S."/>
            <person name="Jeong K.Y."/>
            <person name="Chew F.T."/>
            <person name="Hui J."/>
            <person name="Leung T.F."/>
            <person name="Tungtrongchitr A."/>
            <person name="Zhong N."/>
            <person name="Liu Z."/>
            <person name="Tsui S."/>
        </authorList>
    </citation>
    <scope>NUCLEOTIDE SEQUENCE</scope>
    <source>
        <strain evidence="1">Derf</strain>
        <tissue evidence="1">Whole organism</tissue>
    </source>
</reference>
<reference evidence="1" key="1">
    <citation type="submission" date="2013-05" db="EMBL/GenBank/DDBJ databases">
        <authorList>
            <person name="Yim A.K.Y."/>
            <person name="Chan T.F."/>
            <person name="Ji K.M."/>
            <person name="Liu X.Y."/>
            <person name="Zhou J.W."/>
            <person name="Li R.Q."/>
            <person name="Yang K.Y."/>
            <person name="Li J."/>
            <person name="Li M."/>
            <person name="Law P.T.W."/>
            <person name="Wu Y.L."/>
            <person name="Cai Z.L."/>
            <person name="Qin H."/>
            <person name="Bao Y."/>
            <person name="Leung R.K.K."/>
            <person name="Ng P.K.S."/>
            <person name="Zou J."/>
            <person name="Zhong X.J."/>
            <person name="Ran P.X."/>
            <person name="Zhong N.S."/>
            <person name="Liu Z.G."/>
            <person name="Tsui S.K.W."/>
        </authorList>
    </citation>
    <scope>NUCLEOTIDE SEQUENCE</scope>
    <source>
        <strain evidence="1">Derf</strain>
        <tissue evidence="1">Whole organism</tissue>
    </source>
</reference>
<dbReference type="AlphaFoldDB" id="A0A922L8B3"/>
<gene>
    <name evidence="1" type="ORF">DERF_000090</name>
</gene>
<evidence type="ECO:0000313" key="2">
    <source>
        <dbReference type="Proteomes" id="UP000790347"/>
    </source>
</evidence>
<organism evidence="1 2">
    <name type="scientific">Dermatophagoides farinae</name>
    <name type="common">American house dust mite</name>
    <dbReference type="NCBI Taxonomy" id="6954"/>
    <lineage>
        <taxon>Eukaryota</taxon>
        <taxon>Metazoa</taxon>
        <taxon>Ecdysozoa</taxon>
        <taxon>Arthropoda</taxon>
        <taxon>Chelicerata</taxon>
        <taxon>Arachnida</taxon>
        <taxon>Acari</taxon>
        <taxon>Acariformes</taxon>
        <taxon>Sarcoptiformes</taxon>
        <taxon>Astigmata</taxon>
        <taxon>Psoroptidia</taxon>
        <taxon>Analgoidea</taxon>
        <taxon>Pyroglyphidae</taxon>
        <taxon>Dermatophagoidinae</taxon>
        <taxon>Dermatophagoides</taxon>
    </lineage>
</organism>
<sequence>MLMLTQNMLFILASKTKLRKEKLSTILGHIICYDSDMMMMGNYKKENENVLFVDFLDPNTMF</sequence>
<dbReference type="EMBL" id="ASGP02000001">
    <property type="protein sequence ID" value="KAH9525968.1"/>
    <property type="molecule type" value="Genomic_DNA"/>
</dbReference>
<comment type="caution">
    <text evidence="1">The sequence shown here is derived from an EMBL/GenBank/DDBJ whole genome shotgun (WGS) entry which is preliminary data.</text>
</comment>